<dbReference type="KEGG" id="ccam:M5D45_06650"/>
<evidence type="ECO:0000256" key="1">
    <source>
        <dbReference type="ARBA" id="ARBA00004328"/>
    </source>
</evidence>
<accession>A0AAE9I0Y1</accession>
<dbReference type="KEGG" id="ccam:M5D45_10455"/>
<reference evidence="4" key="1">
    <citation type="journal article" date="2022" name="Microbiol. Resour. Announc.">
        <title>Genome Sequence of Cupriavidus campinensis Strain G5, a Member of a Bacterial Consortium Capable of Polyethylene Degradation.</title>
        <authorList>
            <person name="Schneider B."/>
            <person name="Pfeiffer F."/>
            <person name="Dyall-Smith M."/>
            <person name="Kunte H.J."/>
        </authorList>
    </citation>
    <scope>NUCLEOTIDE SEQUENCE</scope>
    <source>
        <strain evidence="4">G5</strain>
    </source>
</reference>
<dbReference type="NCBIfam" id="TIGR01554">
    <property type="entry name" value="major_cap_HK97"/>
    <property type="match status" value="1"/>
</dbReference>
<dbReference type="AlphaFoldDB" id="A0AAE9I0Y1"/>
<organism evidence="4 5">
    <name type="scientific">Cupriavidus campinensis</name>
    <dbReference type="NCBI Taxonomy" id="151783"/>
    <lineage>
        <taxon>Bacteria</taxon>
        <taxon>Pseudomonadati</taxon>
        <taxon>Pseudomonadota</taxon>
        <taxon>Betaproteobacteria</taxon>
        <taxon>Burkholderiales</taxon>
        <taxon>Burkholderiaceae</taxon>
        <taxon>Cupriavidus</taxon>
    </lineage>
</organism>
<feature type="domain" description="Phage capsid-like C-terminal" evidence="2">
    <location>
        <begin position="117"/>
        <end position="385"/>
    </location>
</feature>
<dbReference type="Pfam" id="PF05065">
    <property type="entry name" value="Phage_capsid"/>
    <property type="match status" value="1"/>
</dbReference>
<dbReference type="Gene3D" id="3.30.2400.10">
    <property type="entry name" value="Major capsid protein gp5"/>
    <property type="match status" value="1"/>
</dbReference>
<name>A0AAE9I0Y1_9BURK</name>
<comment type="subcellular location">
    <subcellularLocation>
        <location evidence="1">Virion</location>
    </subcellularLocation>
</comment>
<protein>
    <submittedName>
        <fullName evidence="4">Phage major capsid protein</fullName>
    </submittedName>
</protein>
<dbReference type="EMBL" id="CP097330">
    <property type="protein sequence ID" value="URF02976.1"/>
    <property type="molecule type" value="Genomic_DNA"/>
</dbReference>
<dbReference type="Gene3D" id="3.30.2320.10">
    <property type="entry name" value="hypothetical protein PF0899 domain"/>
    <property type="match status" value="1"/>
</dbReference>
<proteinExistence type="predicted"/>
<dbReference type="SUPFAM" id="SSF56563">
    <property type="entry name" value="Major capsid protein gp5"/>
    <property type="match status" value="1"/>
</dbReference>
<dbReference type="InterPro" id="IPR024455">
    <property type="entry name" value="Phage_capsid"/>
</dbReference>
<evidence type="ECO:0000259" key="2">
    <source>
        <dbReference type="Pfam" id="PF05065"/>
    </source>
</evidence>
<dbReference type="Proteomes" id="UP001056132">
    <property type="component" value="Chromosome 1"/>
</dbReference>
<evidence type="ECO:0000313" key="4">
    <source>
        <dbReference type="EMBL" id="URF05479.1"/>
    </source>
</evidence>
<dbReference type="InterPro" id="IPR054612">
    <property type="entry name" value="Phage_capsid-like_C"/>
</dbReference>
<evidence type="ECO:0000313" key="3">
    <source>
        <dbReference type="EMBL" id="URF02976.1"/>
    </source>
</evidence>
<gene>
    <name evidence="4" type="ORF">M5D45_06650</name>
    <name evidence="3" type="ORF">M5D45_10455</name>
</gene>
<dbReference type="EMBL" id="CP097330">
    <property type="protein sequence ID" value="URF05479.1"/>
    <property type="molecule type" value="Genomic_DNA"/>
</dbReference>
<dbReference type="RefSeq" id="WP_250024619.1">
    <property type="nucleotide sequence ID" value="NZ_CP097330.1"/>
</dbReference>
<evidence type="ECO:0000313" key="5">
    <source>
        <dbReference type="Proteomes" id="UP001056132"/>
    </source>
</evidence>
<sequence>MTTDVETKEALEKGLAKVSDQVKEWGEKAIAEAQKAGELSKKTREAVDEVLIKHNELAAEVRDMEKKMVERKGSEPERQKSLGEQIVESDTFKRYVENGKQGSMKIELKAVTSANAGALIRPLYETEPVSLPKRRFTIRDLLPVVPIQTSSVDYPKQSTRTNNAAPVAEAAAKPYSDYVWTNATAAVRTIAHLAKLTRQAMDDAPRLVGEVDAEMRYGLGLVEEAQILNGNGTGQNLSGIMTQATAYAAPITIASPTSIDMLRLAMLQASLALYPATGIVLNEADWARIELTKTTDGAYLFANPQGSVEARLWGLPVVPTPAMAIDAFLVGNFQIGATLYDRMGVEVLISTENADDFEKNLATMRAEERLALAVKRPAAFIAGDFGLVT</sequence>
<reference evidence="4" key="2">
    <citation type="submission" date="2022-05" db="EMBL/GenBank/DDBJ databases">
        <authorList>
            <person name="Kunte H.-J."/>
        </authorList>
    </citation>
    <scope>NUCLEOTIDE SEQUENCE</scope>
    <source>
        <strain evidence="4">G5</strain>
    </source>
</reference>